<name>A0A0G0T6C2_9BACT</name>
<evidence type="ECO:0000313" key="2">
    <source>
        <dbReference type="Proteomes" id="UP000034539"/>
    </source>
</evidence>
<reference evidence="1 2" key="1">
    <citation type="journal article" date="2015" name="Nature">
        <title>rRNA introns, odd ribosomes, and small enigmatic genomes across a large radiation of phyla.</title>
        <authorList>
            <person name="Brown C.T."/>
            <person name="Hug L.A."/>
            <person name="Thomas B.C."/>
            <person name="Sharon I."/>
            <person name="Castelle C.J."/>
            <person name="Singh A."/>
            <person name="Wilkins M.J."/>
            <person name="Williams K.H."/>
            <person name="Banfield J.F."/>
        </authorList>
    </citation>
    <scope>NUCLEOTIDE SEQUENCE [LARGE SCALE GENOMIC DNA]</scope>
</reference>
<feature type="non-terminal residue" evidence="1">
    <location>
        <position position="1"/>
    </location>
</feature>
<evidence type="ECO:0000313" key="1">
    <source>
        <dbReference type="EMBL" id="KKR33377.1"/>
    </source>
</evidence>
<gene>
    <name evidence="1" type="ORF">UT63_C0018G0017</name>
</gene>
<proteinExistence type="predicted"/>
<sequence>EVLERKLKVKNQRLKIQVKSKKFSTFEFCLPCKISSEILEGLVLLPFNF</sequence>
<comment type="caution">
    <text evidence="1">The sequence shown here is derived from an EMBL/GenBank/DDBJ whole genome shotgun (WGS) entry which is preliminary data.</text>
</comment>
<dbReference type="AlphaFoldDB" id="A0A0G0T6C2"/>
<accession>A0A0G0T6C2</accession>
<dbReference type="Proteomes" id="UP000034539">
    <property type="component" value="Unassembled WGS sequence"/>
</dbReference>
<protein>
    <submittedName>
        <fullName evidence="1">Uncharacterized protein</fullName>
    </submittedName>
</protein>
<dbReference type="EMBL" id="LBXN01000018">
    <property type="protein sequence ID" value="KKR33377.1"/>
    <property type="molecule type" value="Genomic_DNA"/>
</dbReference>
<organism evidence="1 2">
    <name type="scientific">Candidatus Gottesmanbacteria bacterium GW2011_GWC2_39_8</name>
    <dbReference type="NCBI Taxonomy" id="1618450"/>
    <lineage>
        <taxon>Bacteria</taxon>
        <taxon>Candidatus Gottesmaniibacteriota</taxon>
    </lineage>
</organism>